<accession>A0A150L8X3</accession>
<evidence type="ECO:0000313" key="2">
    <source>
        <dbReference type="EMBL" id="KYD08803.1"/>
    </source>
</evidence>
<comment type="caution">
    <text evidence="2">The sequence shown here is derived from an EMBL/GenBank/DDBJ whole genome shotgun (WGS) entry which is preliminary data.</text>
</comment>
<reference evidence="2 3" key="1">
    <citation type="submission" date="2016-01" db="EMBL/GenBank/DDBJ databases">
        <title>Draft Genome Sequences of Seven Thermophilic Sporeformers Isolated from Foods.</title>
        <authorList>
            <person name="Berendsen E.M."/>
            <person name="Wells-Bennik M.H."/>
            <person name="Krawcyk A.O."/>
            <person name="De Jong A."/>
            <person name="Holsappel S."/>
            <person name="Eijlander R.T."/>
            <person name="Kuipers O.P."/>
        </authorList>
    </citation>
    <scope>NUCLEOTIDE SEQUENCE [LARGE SCALE GENOMIC DNA]</scope>
    <source>
        <strain evidence="2 3">B4135</strain>
    </source>
</reference>
<dbReference type="EMBL" id="LQYT01000135">
    <property type="protein sequence ID" value="KYD08803.1"/>
    <property type="molecule type" value="Genomic_DNA"/>
</dbReference>
<organism evidence="2 3">
    <name type="scientific">Caldibacillus debilis</name>
    <dbReference type="NCBI Taxonomy" id="301148"/>
    <lineage>
        <taxon>Bacteria</taxon>
        <taxon>Bacillati</taxon>
        <taxon>Bacillota</taxon>
        <taxon>Bacilli</taxon>
        <taxon>Bacillales</taxon>
        <taxon>Bacillaceae</taxon>
        <taxon>Caldibacillus</taxon>
    </lineage>
</organism>
<dbReference type="STRING" id="301148.B4135_0485"/>
<name>A0A150L8X3_9BACI</name>
<evidence type="ECO:0000256" key="1">
    <source>
        <dbReference type="SAM" id="MobiDB-lite"/>
    </source>
</evidence>
<dbReference type="Proteomes" id="UP000075683">
    <property type="component" value="Unassembled WGS sequence"/>
</dbReference>
<feature type="compositionally biased region" description="Basic and acidic residues" evidence="1">
    <location>
        <begin position="1"/>
        <end position="12"/>
    </location>
</feature>
<evidence type="ECO:0000313" key="3">
    <source>
        <dbReference type="Proteomes" id="UP000075683"/>
    </source>
</evidence>
<gene>
    <name evidence="2" type="ORF">B4135_0485</name>
</gene>
<dbReference type="AlphaFoldDB" id="A0A150L8X3"/>
<protein>
    <submittedName>
        <fullName evidence="2">Uncharacterized protein</fullName>
    </submittedName>
</protein>
<feature type="region of interest" description="Disordered" evidence="1">
    <location>
        <begin position="1"/>
        <end position="65"/>
    </location>
</feature>
<proteinExistence type="predicted"/>
<sequence length="65" mass="6968">MQGEGDPKERRPAAATARLPNTGLPGKEIQPSPGNTHGEKGKRNSPFWGRWISAGKTIGEKAGWT</sequence>